<protein>
    <recommendedName>
        <fullName evidence="4">Glycoside hydrolase 123 C-terminal domain-containing protein</fullName>
    </recommendedName>
</protein>
<comment type="caution">
    <text evidence="2">The sequence shown here is derived from an EMBL/GenBank/DDBJ whole genome shotgun (WGS) entry which is preliminary data.</text>
</comment>
<evidence type="ECO:0000313" key="2">
    <source>
        <dbReference type="EMBL" id="MBZ6065812.1"/>
    </source>
</evidence>
<evidence type="ECO:0000256" key="1">
    <source>
        <dbReference type="SAM" id="SignalP"/>
    </source>
</evidence>
<name>A0ABS7V9R3_9GAMM</name>
<sequence length="776" mass="85765">MLAALLGLSLLLPLSGTATPQRLDPQTLDAPFDGQHELVIEGESRAKDLVTLILQVDDAHSVNYRTRVNLERRLPAGPFLLRFPLSEWRTQEPRGLALDQLTRITLFMADGDPPLTLHRWRLEPGLRLANTTQALDLGAADSPLMAGFSPLVPGDPRIEGRLAPVQRPAGDALIRDGLRGVERITLMAASGTYRLTLWLEEPGEWELFPHPLERAIEVNGERLWEQHLDAERWLQEHYLAGRQEHWPPDPWRQLGARQGGAVSLTLVHPGGPLVIRPIGHSPEARFLAGLLLRPLSGPADEEKVEDKRRQLFLERWQLQRPTPRSDRPLALSPQGEAGEPEIVAAAGSRLLLSYAMTSGIGDEAPTLLVTPPGYRGHTLTLTPYLGIWRWQREAAASSLLRLEESQLQEGVDGVTLPAGLPRQLHLAVRVPEGTPAGLYEGAVQLLSHGELVVQPLRVRVLPLALPPPAHPAGIYLELSPTLAWFGGDQGAALECDLARLEALGVAPLSPPLPQDVVGLTRVGQALAGHGMSWPLLAYTPLKRWWLEGHSVATEAVAKSERRWRALGLPPLYWSLADEPRLETLPALQAEANTLHRAIPGVRLAAHLNHPSQAPLLAQIELALINAGFGADREQVERLKGMGKSVWLYNLGTPRAAAGFYLWRSGADGLIQWHGRMPTARPFDPTDGREQDFLLLGAESCQRREIGIDLLRLQQGIEDGRWLRWLAEKARDNPEAAALLTRLWQQTPSRWAEAEALPEQHWARARNAITRLAARLH</sequence>
<keyword evidence="1" id="KW-0732">Signal</keyword>
<proteinExistence type="predicted"/>
<keyword evidence="3" id="KW-1185">Reference proteome</keyword>
<dbReference type="RefSeq" id="WP_224162424.1">
    <property type="nucleotide sequence ID" value="NZ_JAIRBT010000006.1"/>
</dbReference>
<reference evidence="2 3" key="1">
    <citation type="submission" date="2021-09" db="EMBL/GenBank/DDBJ databases">
        <title>Aeromonas schubertii isolated from Asian sea bass.</title>
        <authorList>
            <person name="Pinpimai K."/>
        </authorList>
    </citation>
    <scope>NUCLEOTIDE SEQUENCE [LARGE SCALE GENOMIC DNA]</scope>
    <source>
        <strain evidence="2 3">CHULA2021a</strain>
    </source>
</reference>
<accession>A0ABS7V9R3</accession>
<dbReference type="Proteomes" id="UP000774958">
    <property type="component" value="Unassembled WGS sequence"/>
</dbReference>
<feature type="signal peptide" evidence="1">
    <location>
        <begin position="1"/>
        <end position="18"/>
    </location>
</feature>
<evidence type="ECO:0000313" key="3">
    <source>
        <dbReference type="Proteomes" id="UP000774958"/>
    </source>
</evidence>
<organism evidence="2 3">
    <name type="scientific">Aeromonas schubertii</name>
    <dbReference type="NCBI Taxonomy" id="652"/>
    <lineage>
        <taxon>Bacteria</taxon>
        <taxon>Pseudomonadati</taxon>
        <taxon>Pseudomonadota</taxon>
        <taxon>Gammaproteobacteria</taxon>
        <taxon>Aeromonadales</taxon>
        <taxon>Aeromonadaceae</taxon>
        <taxon>Aeromonas</taxon>
    </lineage>
</organism>
<dbReference type="EMBL" id="JAIRBT010000006">
    <property type="protein sequence ID" value="MBZ6065812.1"/>
    <property type="molecule type" value="Genomic_DNA"/>
</dbReference>
<evidence type="ECO:0008006" key="4">
    <source>
        <dbReference type="Google" id="ProtNLM"/>
    </source>
</evidence>
<feature type="chain" id="PRO_5046111986" description="Glycoside hydrolase 123 C-terminal domain-containing protein" evidence="1">
    <location>
        <begin position="19"/>
        <end position="776"/>
    </location>
</feature>
<gene>
    <name evidence="2" type="ORF">LA374_06305</name>
</gene>